<dbReference type="SUPFAM" id="SSF103196">
    <property type="entry name" value="Roadblock/LC7 domain"/>
    <property type="match status" value="1"/>
</dbReference>
<dbReference type="InterPro" id="IPR011990">
    <property type="entry name" value="TPR-like_helical_dom_sf"/>
</dbReference>
<dbReference type="PANTHER" id="PTHR13323">
    <property type="entry name" value="LATE ENDOSOMAL/LYSOSOMAL MP1 INTERACTING PROTEIN"/>
    <property type="match status" value="1"/>
</dbReference>
<sequence>MLKAQALGQLLAQAMTDGISSALLLNTDGSLLSFQGVTPQRARTVATVVSNAWYAYDRHARPPPAAGVGLVLGGTPAAVDSGGEAEGQSELVIECEGGVVAVSAVGRRVLLCCIAEPETELGLVKAKRAHHLATCSDPACTGCDVGELDIDVRLVAGPSDTAKSGKRGKSAADAGGADGPAGGASAGRLTAADLYQAALEELAKTQLTDQDIDEQTHHAIVTKLFERSVEAFEGELRAAGGNTGEVTAAGPALKRKASAAADAGGSAARPSAAAILAPELLEKEELFASCLLDFGRFVGFQAYLLQGIRVLEACRPSWNAGLGGPTGWCLLGRCQLALAQLVHYPHKPAASGAGQDQSDDEDEENDGASAPTAPSKAELQLLASAQCNKAGRQKPKAGGTSKDKSKKDEPLVASAVLASVHRESSKAFLSLALSQRDHRRDTSEIRRSLESAINHAKEYFAVVPEDAQASPVFVDMQKTHGSCLYHLASLLQHSEERRVLQNARNLAREATQLLRKAVDHDGDDASAATFQLLGESAILWSSLEDDDDDAAVAAFEEASAALLKAYERDPENAGLRQQLVDLEMIDDNDDEDDGYEDEDEEFGQ</sequence>
<reference evidence="2 3" key="1">
    <citation type="submission" date="2023-09" db="EMBL/GenBank/DDBJ databases">
        <title>Pangenome analysis of Batrachochytrium dendrobatidis and related Chytrids.</title>
        <authorList>
            <person name="Yacoub M.N."/>
            <person name="Stajich J.E."/>
            <person name="James T.Y."/>
        </authorList>
    </citation>
    <scope>NUCLEOTIDE SEQUENCE [LARGE SCALE GENOMIC DNA]</scope>
    <source>
        <strain evidence="2 3">JEL0888</strain>
    </source>
</reference>
<evidence type="ECO:0000256" key="1">
    <source>
        <dbReference type="SAM" id="MobiDB-lite"/>
    </source>
</evidence>
<proteinExistence type="predicted"/>
<feature type="region of interest" description="Disordered" evidence="1">
    <location>
        <begin position="348"/>
        <end position="373"/>
    </location>
</feature>
<evidence type="ECO:0000313" key="2">
    <source>
        <dbReference type="EMBL" id="KAL2915231.1"/>
    </source>
</evidence>
<feature type="compositionally biased region" description="Acidic residues" evidence="1">
    <location>
        <begin position="583"/>
        <end position="604"/>
    </location>
</feature>
<feature type="compositionally biased region" description="Acidic residues" evidence="1">
    <location>
        <begin position="357"/>
        <end position="366"/>
    </location>
</feature>
<organism evidence="2 3">
    <name type="scientific">Polyrhizophydium stewartii</name>
    <dbReference type="NCBI Taxonomy" id="2732419"/>
    <lineage>
        <taxon>Eukaryota</taxon>
        <taxon>Fungi</taxon>
        <taxon>Fungi incertae sedis</taxon>
        <taxon>Chytridiomycota</taxon>
        <taxon>Chytridiomycota incertae sedis</taxon>
        <taxon>Chytridiomycetes</taxon>
        <taxon>Rhizophydiales</taxon>
        <taxon>Rhizophydiales incertae sedis</taxon>
        <taxon>Polyrhizophydium</taxon>
    </lineage>
</organism>
<feature type="region of interest" description="Disordered" evidence="1">
    <location>
        <begin position="577"/>
        <end position="604"/>
    </location>
</feature>
<gene>
    <name evidence="2" type="primary">LAMTOR2</name>
    <name evidence="2" type="ORF">HK105_205096</name>
</gene>
<dbReference type="Gene3D" id="3.30.450.30">
    <property type="entry name" value="Dynein light chain 2a, cytoplasmic"/>
    <property type="match status" value="1"/>
</dbReference>
<keyword evidence="3" id="KW-1185">Reference proteome</keyword>
<evidence type="ECO:0000313" key="3">
    <source>
        <dbReference type="Proteomes" id="UP001527925"/>
    </source>
</evidence>
<comment type="caution">
    <text evidence="2">The sequence shown here is derived from an EMBL/GenBank/DDBJ whole genome shotgun (WGS) entry which is preliminary data.</text>
</comment>
<accession>A0ABR4N6T1</accession>
<dbReference type="EMBL" id="JADGIZ020000025">
    <property type="protein sequence ID" value="KAL2915231.1"/>
    <property type="molecule type" value="Genomic_DNA"/>
</dbReference>
<name>A0ABR4N6T1_9FUNG</name>
<feature type="region of interest" description="Disordered" evidence="1">
    <location>
        <begin position="388"/>
        <end position="410"/>
    </location>
</feature>
<feature type="region of interest" description="Disordered" evidence="1">
    <location>
        <begin position="159"/>
        <end position="183"/>
    </location>
</feature>
<protein>
    <submittedName>
        <fullName evidence="2">Ragulator complex protein lamtor2</fullName>
    </submittedName>
</protein>
<dbReference type="InterPro" id="IPR037587">
    <property type="entry name" value="LAMTOR2-like"/>
</dbReference>
<dbReference type="Gene3D" id="1.25.40.10">
    <property type="entry name" value="Tetratricopeptide repeat domain"/>
    <property type="match status" value="1"/>
</dbReference>
<feature type="compositionally biased region" description="Basic and acidic residues" evidence="1">
    <location>
        <begin position="401"/>
        <end position="410"/>
    </location>
</feature>
<dbReference type="Proteomes" id="UP001527925">
    <property type="component" value="Unassembled WGS sequence"/>
</dbReference>